<proteinExistence type="predicted"/>
<reference evidence="2" key="1">
    <citation type="submission" date="2020-05" db="EMBL/GenBank/DDBJ databases">
        <title>Mycena genomes resolve the evolution of fungal bioluminescence.</title>
        <authorList>
            <person name="Tsai I.J."/>
        </authorList>
    </citation>
    <scope>NUCLEOTIDE SEQUENCE</scope>
    <source>
        <strain evidence="2">CCC161011</strain>
    </source>
</reference>
<sequence length="325" mass="36194">MISSGHNVIYFIIGLTVQTFFFGVYTILNFMSLRMLLQRGLKTKVHKILFSITTFMYLLSAAFWAYSIAYTVDRMQIFIKIAANEWDFSTRVDAVLKWSPLFNAIIFINYVLSDGIVVWRAWVICMRSSRRYMCIPIFFLGFTTISVLLTIAFRIANFDHDIMPHLVDYLNFTQVTAVTTSLISNLSSMSIVGATLWRHWRTIRAAFPERKGITKANGAMIAIVESGMLYSLSTITLVVFSTIPSRLPSGSTFGDLYTPINVQIAGAYPSIVLLLVSAHGSLDGSAFSVNDFNVNVPPTTSIHFAPSPVVAITAPDGLESTDDSQ</sequence>
<name>A0A8H6YEK4_9AGAR</name>
<accession>A0A8H6YEK4</accession>
<feature type="transmembrane region" description="Helical" evidence="1">
    <location>
        <begin position="101"/>
        <end position="122"/>
    </location>
</feature>
<evidence type="ECO:0000256" key="1">
    <source>
        <dbReference type="SAM" id="Phobius"/>
    </source>
</evidence>
<evidence type="ECO:0000313" key="2">
    <source>
        <dbReference type="EMBL" id="KAF7357722.1"/>
    </source>
</evidence>
<dbReference type="EMBL" id="JACAZI010000006">
    <property type="protein sequence ID" value="KAF7357722.1"/>
    <property type="molecule type" value="Genomic_DNA"/>
</dbReference>
<feature type="transmembrane region" description="Helical" evidence="1">
    <location>
        <begin position="218"/>
        <end position="240"/>
    </location>
</feature>
<evidence type="ECO:0000313" key="3">
    <source>
        <dbReference type="Proteomes" id="UP000620124"/>
    </source>
</evidence>
<keyword evidence="1" id="KW-1133">Transmembrane helix</keyword>
<dbReference type="OrthoDB" id="3259206at2759"/>
<keyword evidence="1" id="KW-0812">Transmembrane</keyword>
<feature type="transmembrane region" description="Helical" evidence="1">
    <location>
        <begin position="175"/>
        <end position="197"/>
    </location>
</feature>
<keyword evidence="1" id="KW-0472">Membrane</keyword>
<comment type="caution">
    <text evidence="2">The sequence shown here is derived from an EMBL/GenBank/DDBJ whole genome shotgun (WGS) entry which is preliminary data.</text>
</comment>
<gene>
    <name evidence="2" type="ORF">MVEN_00818100</name>
</gene>
<organism evidence="2 3">
    <name type="scientific">Mycena venus</name>
    <dbReference type="NCBI Taxonomy" id="2733690"/>
    <lineage>
        <taxon>Eukaryota</taxon>
        <taxon>Fungi</taxon>
        <taxon>Dikarya</taxon>
        <taxon>Basidiomycota</taxon>
        <taxon>Agaricomycotina</taxon>
        <taxon>Agaricomycetes</taxon>
        <taxon>Agaricomycetidae</taxon>
        <taxon>Agaricales</taxon>
        <taxon>Marasmiineae</taxon>
        <taxon>Mycenaceae</taxon>
        <taxon>Mycena</taxon>
    </lineage>
</organism>
<feature type="transmembrane region" description="Helical" evidence="1">
    <location>
        <begin position="48"/>
        <end position="66"/>
    </location>
</feature>
<protein>
    <submittedName>
        <fullName evidence="2">Uncharacterized protein</fullName>
    </submittedName>
</protein>
<feature type="transmembrane region" description="Helical" evidence="1">
    <location>
        <begin position="6"/>
        <end position="28"/>
    </location>
</feature>
<dbReference type="AlphaFoldDB" id="A0A8H6YEK4"/>
<keyword evidence="3" id="KW-1185">Reference proteome</keyword>
<dbReference type="Proteomes" id="UP000620124">
    <property type="component" value="Unassembled WGS sequence"/>
</dbReference>
<feature type="transmembrane region" description="Helical" evidence="1">
    <location>
        <begin position="260"/>
        <end position="278"/>
    </location>
</feature>
<feature type="transmembrane region" description="Helical" evidence="1">
    <location>
        <begin position="134"/>
        <end position="155"/>
    </location>
</feature>